<dbReference type="Gene3D" id="3.40.50.300">
    <property type="entry name" value="P-loop containing nucleotide triphosphate hydrolases"/>
    <property type="match status" value="1"/>
</dbReference>
<dbReference type="Proteomes" id="UP000315400">
    <property type="component" value="Unassembled WGS sequence"/>
</dbReference>
<dbReference type="SUPFAM" id="SSF52540">
    <property type="entry name" value="P-loop containing nucleoside triphosphate hydrolases"/>
    <property type="match status" value="1"/>
</dbReference>
<dbReference type="InterPro" id="IPR027417">
    <property type="entry name" value="P-loop_NTPase"/>
</dbReference>
<sequence>MRLIIVSGLSGSGKSVALATLEDFGFNCIDNLPVALLESFGQHIAESADGPMHAVGIDARNRPAELARFPTILESLEGIGLAAEIVFLDADDDTLLKRFSETRRRHPLSGPDVPLAEAIRGERELLMPLQERADLTVDTTHTTLHELRDMVRDRLTETRQGLSIQLESFGYKHGTPTDADFVFDSRCLPNPHWEPELRPLTGQDEPVAEYLGASPTVDRYANSLTAFLEDWLPVFETENRIYLTVAVGCTGGQHRSVYLIERLAAHLRSRQCAVNIRHRELP</sequence>
<dbReference type="PANTHER" id="PTHR30448:SF0">
    <property type="entry name" value="RNASE ADAPTER PROTEIN RAPZ"/>
    <property type="match status" value="1"/>
</dbReference>
<comment type="caution">
    <text evidence="7">The sequence shown here is derived from an EMBL/GenBank/DDBJ whole genome shotgun (WGS) entry which is preliminary data.</text>
</comment>
<dbReference type="HAMAP" id="MF_00636">
    <property type="entry name" value="RapZ_like"/>
    <property type="match status" value="1"/>
</dbReference>
<dbReference type="AlphaFoldDB" id="A0A540VN82"/>
<evidence type="ECO:0000256" key="4">
    <source>
        <dbReference type="HAMAP-Rule" id="MF_00636"/>
    </source>
</evidence>
<reference evidence="7 8" key="1">
    <citation type="submission" date="2019-06" db="EMBL/GenBank/DDBJ databases">
        <title>Metagenome assembled Genome of Spiribacter salinus SL48-SHIP from the microbial mat of Salt Lake 48 (Novosibirsk region, Russia).</title>
        <authorList>
            <person name="Shipova A."/>
            <person name="Rozanov A.S."/>
            <person name="Bryanskaya A.V."/>
            <person name="Peltek S.E."/>
        </authorList>
    </citation>
    <scope>NUCLEOTIDE SEQUENCE [LARGE SCALE GENOMIC DNA]</scope>
    <source>
        <strain evidence="7">SL48-SHIP-2</strain>
    </source>
</reference>
<accession>A0A540VN82</accession>
<gene>
    <name evidence="7" type="primary">rapZ</name>
    <name evidence="7" type="ORF">FKY71_15055</name>
</gene>
<dbReference type="PANTHER" id="PTHR30448">
    <property type="entry name" value="RNASE ADAPTER PROTEIN RAPZ"/>
    <property type="match status" value="1"/>
</dbReference>
<dbReference type="InterPro" id="IPR053931">
    <property type="entry name" value="RapZ_C"/>
</dbReference>
<evidence type="ECO:0000313" key="8">
    <source>
        <dbReference type="Proteomes" id="UP000315400"/>
    </source>
</evidence>
<keyword evidence="3 4" id="KW-0342">GTP-binding</keyword>
<dbReference type="Pfam" id="PF22740">
    <property type="entry name" value="PapZ_C"/>
    <property type="match status" value="1"/>
</dbReference>
<evidence type="ECO:0000259" key="5">
    <source>
        <dbReference type="Pfam" id="PF03668"/>
    </source>
</evidence>
<keyword evidence="1 4" id="KW-0547">Nucleotide-binding</keyword>
<evidence type="ECO:0000256" key="2">
    <source>
        <dbReference type="ARBA" id="ARBA00022840"/>
    </source>
</evidence>
<organism evidence="7 8">
    <name type="scientific">Spiribacter salinus</name>
    <dbReference type="NCBI Taxonomy" id="1335746"/>
    <lineage>
        <taxon>Bacteria</taxon>
        <taxon>Pseudomonadati</taxon>
        <taxon>Pseudomonadota</taxon>
        <taxon>Gammaproteobacteria</taxon>
        <taxon>Chromatiales</taxon>
        <taxon>Ectothiorhodospiraceae</taxon>
        <taxon>Spiribacter</taxon>
    </lineage>
</organism>
<dbReference type="GO" id="GO:0005525">
    <property type="term" value="F:GTP binding"/>
    <property type="evidence" value="ECO:0007669"/>
    <property type="project" value="UniProtKB-UniRule"/>
</dbReference>
<dbReference type="GO" id="GO:0005524">
    <property type="term" value="F:ATP binding"/>
    <property type="evidence" value="ECO:0007669"/>
    <property type="project" value="UniProtKB-UniRule"/>
</dbReference>
<evidence type="ECO:0000313" key="7">
    <source>
        <dbReference type="EMBL" id="TQE98202.1"/>
    </source>
</evidence>
<dbReference type="InterPro" id="IPR053930">
    <property type="entry name" value="RapZ-like_N"/>
</dbReference>
<dbReference type="Pfam" id="PF03668">
    <property type="entry name" value="RapZ-like_N"/>
    <property type="match status" value="1"/>
</dbReference>
<evidence type="ECO:0000256" key="3">
    <source>
        <dbReference type="ARBA" id="ARBA00023134"/>
    </source>
</evidence>
<dbReference type="NCBIfam" id="NF003828">
    <property type="entry name" value="PRK05416.1"/>
    <property type="match status" value="1"/>
</dbReference>
<name>A0A540VN82_9GAMM</name>
<evidence type="ECO:0000259" key="6">
    <source>
        <dbReference type="Pfam" id="PF22740"/>
    </source>
</evidence>
<feature type="domain" description="RapZ-like N-terminal" evidence="5">
    <location>
        <begin position="1"/>
        <end position="156"/>
    </location>
</feature>
<keyword evidence="2 4" id="KW-0067">ATP-binding</keyword>
<protein>
    <submittedName>
        <fullName evidence="7">RNase adapter RapZ</fullName>
    </submittedName>
</protein>
<dbReference type="PIRSF" id="PIRSF005052">
    <property type="entry name" value="P-loopkin"/>
    <property type="match status" value="1"/>
</dbReference>
<dbReference type="STRING" id="1260251.SPISAL_07015"/>
<dbReference type="EMBL" id="VIFK01000255">
    <property type="protein sequence ID" value="TQE98202.1"/>
    <property type="molecule type" value="Genomic_DNA"/>
</dbReference>
<evidence type="ECO:0000256" key="1">
    <source>
        <dbReference type="ARBA" id="ARBA00022741"/>
    </source>
</evidence>
<feature type="domain" description="RapZ C-terminal" evidence="6">
    <location>
        <begin position="163"/>
        <end position="281"/>
    </location>
</feature>
<feature type="binding site" evidence="4">
    <location>
        <begin position="58"/>
        <end position="61"/>
    </location>
    <ligand>
        <name>GTP</name>
        <dbReference type="ChEBI" id="CHEBI:37565"/>
    </ligand>
</feature>
<dbReference type="InterPro" id="IPR005337">
    <property type="entry name" value="RapZ-like"/>
</dbReference>
<feature type="binding site" evidence="4">
    <location>
        <begin position="8"/>
        <end position="15"/>
    </location>
    <ligand>
        <name>ATP</name>
        <dbReference type="ChEBI" id="CHEBI:30616"/>
    </ligand>
</feature>
<proteinExistence type="inferred from homology"/>